<feature type="domain" description="Copper amine oxidase-like N-terminal" evidence="3">
    <location>
        <begin position="56"/>
        <end position="100"/>
    </location>
</feature>
<dbReference type="InterPro" id="IPR012854">
    <property type="entry name" value="Cu_amine_oxidase-like_N"/>
</dbReference>
<reference evidence="4" key="2">
    <citation type="submission" date="2021-04" db="EMBL/GenBank/DDBJ databases">
        <authorList>
            <person name="Gilroy R."/>
        </authorList>
    </citation>
    <scope>NUCLEOTIDE SEQUENCE</scope>
    <source>
        <strain evidence="4">ChiGjej6B6-1540</strain>
    </source>
</reference>
<dbReference type="Pfam" id="PF07833">
    <property type="entry name" value="Cu_amine_oxidN1"/>
    <property type="match status" value="1"/>
</dbReference>
<feature type="domain" description="PepSY" evidence="2">
    <location>
        <begin position="186"/>
        <end position="246"/>
    </location>
</feature>
<feature type="signal peptide" evidence="1">
    <location>
        <begin position="1"/>
        <end position="29"/>
    </location>
</feature>
<dbReference type="Proteomes" id="UP000824192">
    <property type="component" value="Unassembled WGS sequence"/>
</dbReference>
<feature type="chain" id="PRO_5038756127" evidence="1">
    <location>
        <begin position="30"/>
        <end position="342"/>
    </location>
</feature>
<dbReference type="InterPro" id="IPR025711">
    <property type="entry name" value="PepSY"/>
</dbReference>
<dbReference type="Gene3D" id="3.10.450.40">
    <property type="match status" value="3"/>
</dbReference>
<sequence>MKHLNHLRKPIVAVALIGVLAVGSAAATAYQTITAALRPDITVELNGKEQTMKDVNGKEIYAISYNGSTYLPIRAIGEALGMTVNWDSATQTVDLVGNANTGTTGATYIGGDKAKEIALKDAGYTASQVTMVRLSNDWEDGRMVYDVEFYVNKTEYDYEIDAITGTILEKDKDIENFTIPTTSAGITLNRAKEIALADAGVKEANATFTKAKQDYDDGRLIYEVEFYCQNCKWEYDILASDGTILSRDYDGDCDNYGNGHHYGNGNGNGSGANASGLINTASAKSIAFQHAGVSTSAATNVKVELDYDDGRAEYEVEFRCNGIEYEYTIDAASGTILDYEWD</sequence>
<protein>
    <submittedName>
        <fullName evidence="4">PepSY domain-containing protein</fullName>
    </submittedName>
</protein>
<name>A0A9D1RUE2_9FIRM</name>
<dbReference type="InterPro" id="IPR036582">
    <property type="entry name" value="Mao_N_sf"/>
</dbReference>
<evidence type="ECO:0000313" key="5">
    <source>
        <dbReference type="Proteomes" id="UP000824192"/>
    </source>
</evidence>
<accession>A0A9D1RUE2</accession>
<proteinExistence type="predicted"/>
<dbReference type="EMBL" id="DXGA01000006">
    <property type="protein sequence ID" value="HIW92962.1"/>
    <property type="molecule type" value="Genomic_DNA"/>
</dbReference>
<evidence type="ECO:0000259" key="2">
    <source>
        <dbReference type="Pfam" id="PF03413"/>
    </source>
</evidence>
<reference evidence="4" key="1">
    <citation type="journal article" date="2021" name="PeerJ">
        <title>Extensive microbial diversity within the chicken gut microbiome revealed by metagenomics and culture.</title>
        <authorList>
            <person name="Gilroy R."/>
            <person name="Ravi A."/>
            <person name="Getino M."/>
            <person name="Pursley I."/>
            <person name="Horton D.L."/>
            <person name="Alikhan N.F."/>
            <person name="Baker D."/>
            <person name="Gharbi K."/>
            <person name="Hall N."/>
            <person name="Watson M."/>
            <person name="Adriaenssens E.M."/>
            <person name="Foster-Nyarko E."/>
            <person name="Jarju S."/>
            <person name="Secka A."/>
            <person name="Antonio M."/>
            <person name="Oren A."/>
            <person name="Chaudhuri R.R."/>
            <person name="La Ragione R."/>
            <person name="Hildebrand F."/>
            <person name="Pallen M.J."/>
        </authorList>
    </citation>
    <scope>NUCLEOTIDE SEQUENCE</scope>
    <source>
        <strain evidence="4">ChiGjej6B6-1540</strain>
    </source>
</reference>
<evidence type="ECO:0000256" key="1">
    <source>
        <dbReference type="SAM" id="SignalP"/>
    </source>
</evidence>
<dbReference type="Pfam" id="PF03413">
    <property type="entry name" value="PepSY"/>
    <property type="match status" value="3"/>
</dbReference>
<dbReference type="SUPFAM" id="SSF55383">
    <property type="entry name" value="Copper amine oxidase, domain N"/>
    <property type="match status" value="1"/>
</dbReference>
<comment type="caution">
    <text evidence="4">The sequence shown here is derived from an EMBL/GenBank/DDBJ whole genome shotgun (WGS) entry which is preliminary data.</text>
</comment>
<dbReference type="AlphaFoldDB" id="A0A9D1RUE2"/>
<evidence type="ECO:0000259" key="3">
    <source>
        <dbReference type="Pfam" id="PF07833"/>
    </source>
</evidence>
<feature type="domain" description="PepSY" evidence="2">
    <location>
        <begin position="112"/>
        <end position="170"/>
    </location>
</feature>
<feature type="domain" description="PepSY" evidence="2">
    <location>
        <begin position="282"/>
        <end position="340"/>
    </location>
</feature>
<organism evidence="4 5">
    <name type="scientific">Candidatus Flavonifractor merdipullorum</name>
    <dbReference type="NCBI Taxonomy" id="2838590"/>
    <lineage>
        <taxon>Bacteria</taxon>
        <taxon>Bacillati</taxon>
        <taxon>Bacillota</taxon>
        <taxon>Clostridia</taxon>
        <taxon>Eubacteriales</taxon>
        <taxon>Oscillospiraceae</taxon>
        <taxon>Flavonifractor</taxon>
    </lineage>
</organism>
<evidence type="ECO:0000313" key="4">
    <source>
        <dbReference type="EMBL" id="HIW92962.1"/>
    </source>
</evidence>
<gene>
    <name evidence="4" type="ORF">H9868_00305</name>
</gene>
<keyword evidence="1" id="KW-0732">Signal</keyword>